<reference evidence="3" key="1">
    <citation type="journal article" date="2019" name="Int. J. Syst. Evol. Microbiol.">
        <title>The Global Catalogue of Microorganisms (GCM) 10K type strain sequencing project: providing services to taxonomists for standard genome sequencing and annotation.</title>
        <authorList>
            <consortium name="The Broad Institute Genomics Platform"/>
            <consortium name="The Broad Institute Genome Sequencing Center for Infectious Disease"/>
            <person name="Wu L."/>
            <person name="Ma J."/>
        </authorList>
    </citation>
    <scope>NUCLEOTIDE SEQUENCE [LARGE SCALE GENOMIC DNA]</scope>
    <source>
        <strain evidence="3">Q85</strain>
    </source>
</reference>
<keyword evidence="3" id="KW-1185">Reference proteome</keyword>
<keyword evidence="1" id="KW-0472">Membrane</keyword>
<dbReference type="EMBL" id="JBHUFC010000003">
    <property type="protein sequence ID" value="MFD1788025.1"/>
    <property type="molecule type" value="Genomic_DNA"/>
</dbReference>
<sequence>MFVGVAAAMFGAGVSARRSPEPGQDSRLFFVSGSLFLIAAFAFLLPHLFD</sequence>
<evidence type="ECO:0000313" key="3">
    <source>
        <dbReference type="Proteomes" id="UP001597283"/>
    </source>
</evidence>
<dbReference type="RefSeq" id="WP_380940376.1">
    <property type="nucleotide sequence ID" value="NZ_JBHUFC010000003.1"/>
</dbReference>
<organism evidence="2 3">
    <name type="scientific">Sphingomonas floccifaciens</name>
    <dbReference type="NCBI Taxonomy" id="1844115"/>
    <lineage>
        <taxon>Bacteria</taxon>
        <taxon>Pseudomonadati</taxon>
        <taxon>Pseudomonadota</taxon>
        <taxon>Alphaproteobacteria</taxon>
        <taxon>Sphingomonadales</taxon>
        <taxon>Sphingomonadaceae</taxon>
        <taxon>Sphingomonas</taxon>
    </lineage>
</organism>
<evidence type="ECO:0000256" key="1">
    <source>
        <dbReference type="SAM" id="Phobius"/>
    </source>
</evidence>
<dbReference type="Proteomes" id="UP001597283">
    <property type="component" value="Unassembled WGS sequence"/>
</dbReference>
<gene>
    <name evidence="2" type="ORF">ACFSC3_10600</name>
</gene>
<protein>
    <submittedName>
        <fullName evidence="2">Uncharacterized protein</fullName>
    </submittedName>
</protein>
<accession>A0ABW4ND00</accession>
<keyword evidence="1" id="KW-0812">Transmembrane</keyword>
<keyword evidence="1" id="KW-1133">Transmembrane helix</keyword>
<evidence type="ECO:0000313" key="2">
    <source>
        <dbReference type="EMBL" id="MFD1788025.1"/>
    </source>
</evidence>
<comment type="caution">
    <text evidence="2">The sequence shown here is derived from an EMBL/GenBank/DDBJ whole genome shotgun (WGS) entry which is preliminary data.</text>
</comment>
<feature type="transmembrane region" description="Helical" evidence="1">
    <location>
        <begin position="28"/>
        <end position="49"/>
    </location>
</feature>
<proteinExistence type="predicted"/>
<name>A0ABW4ND00_9SPHN</name>